<evidence type="ECO:0000313" key="3">
    <source>
        <dbReference type="Proteomes" id="UP000051936"/>
    </source>
</evidence>
<reference evidence="2 3" key="1">
    <citation type="submission" date="2015-09" db="EMBL/GenBank/DDBJ databases">
        <title>Draft Genome Sequence of Bradyrhizobium manausense Strain BR 3351T, a Novel Symbiotic Nitrogen-Fixing Alphaproteobacterium Isolated from Brazilian Amazon Rain Forest.</title>
        <authorList>
            <person name="De Araujo J.L."/>
            <person name="Zilli J.E."/>
        </authorList>
    </citation>
    <scope>NUCLEOTIDE SEQUENCE [LARGE SCALE GENOMIC DNA]</scope>
    <source>
        <strain evidence="2 3">BR3351</strain>
    </source>
</reference>
<comment type="caution">
    <text evidence="2">The sequence shown here is derived from an EMBL/GenBank/DDBJ whole genome shotgun (WGS) entry which is preliminary data.</text>
</comment>
<feature type="transmembrane region" description="Helical" evidence="1">
    <location>
        <begin position="124"/>
        <end position="146"/>
    </location>
</feature>
<evidence type="ECO:0000313" key="2">
    <source>
        <dbReference type="EMBL" id="KRQ13224.1"/>
    </source>
</evidence>
<keyword evidence="1" id="KW-0472">Membrane</keyword>
<organism evidence="2 3">
    <name type="scientific">Bradyrhizobium manausense</name>
    <dbReference type="NCBI Taxonomy" id="989370"/>
    <lineage>
        <taxon>Bacteria</taxon>
        <taxon>Pseudomonadati</taxon>
        <taxon>Pseudomonadota</taxon>
        <taxon>Alphaproteobacteria</taxon>
        <taxon>Hyphomicrobiales</taxon>
        <taxon>Nitrobacteraceae</taxon>
        <taxon>Bradyrhizobium</taxon>
    </lineage>
</organism>
<keyword evidence="1" id="KW-0812">Transmembrane</keyword>
<accession>A0A0R3DTV2</accession>
<name>A0A0R3DTV2_9BRAD</name>
<evidence type="ECO:0000256" key="1">
    <source>
        <dbReference type="SAM" id="Phobius"/>
    </source>
</evidence>
<keyword evidence="3" id="KW-1185">Reference proteome</keyword>
<protein>
    <submittedName>
        <fullName evidence="2">Uncharacterized protein</fullName>
    </submittedName>
</protein>
<dbReference type="EMBL" id="LJYG01000055">
    <property type="protein sequence ID" value="KRQ13224.1"/>
    <property type="molecule type" value="Genomic_DNA"/>
</dbReference>
<feature type="transmembrane region" description="Helical" evidence="1">
    <location>
        <begin position="212"/>
        <end position="231"/>
    </location>
</feature>
<feature type="transmembrane region" description="Helical" evidence="1">
    <location>
        <begin position="80"/>
        <end position="103"/>
    </location>
</feature>
<gene>
    <name evidence="2" type="ORF">AOQ71_14825</name>
</gene>
<keyword evidence="1" id="KW-1133">Transmembrane helix</keyword>
<sequence>MRPAASPRITLAPAAIATFEAAGRPGGLRLRAGDEGRQAIDAAGIGDDRLRLVLRLRLLVILRLRTMVALAMFARLLIALIGLLVVALLVVTLVIALAVAVAHEGLLLRRLRNETRLLAEGREIIAVVLAVIAAGVDGLFAAWLLVLAELLLGRRDQAEIVLGMLVVVFGGNRVARGAGVARQLKIFFGDVGGSAADLDVGAVRFVDPGHRVLAASVVVIVVVVAVAHPLLVLTVSHVLPLIPALEVARITDC</sequence>
<dbReference type="AlphaFoldDB" id="A0A0R3DTV2"/>
<proteinExistence type="predicted"/>
<dbReference type="Proteomes" id="UP000051936">
    <property type="component" value="Unassembled WGS sequence"/>
</dbReference>